<dbReference type="SUPFAM" id="SSF144052">
    <property type="entry name" value="Thermophilic metalloprotease-like"/>
    <property type="match status" value="1"/>
</dbReference>
<evidence type="ECO:0000256" key="7">
    <source>
        <dbReference type="ARBA" id="ARBA00022723"/>
    </source>
</evidence>
<keyword evidence="9" id="KW-0482">Metalloprotease</keyword>
<comment type="cofactor">
    <cofactor evidence="3">
        <name>Zn(2+)</name>
        <dbReference type="ChEBI" id="CHEBI:29105"/>
    </cofactor>
</comment>
<comment type="similarity">
    <text evidence="4">Belongs to the peptidase M29 family.</text>
</comment>
<evidence type="ECO:0000256" key="1">
    <source>
        <dbReference type="ARBA" id="ARBA00001941"/>
    </source>
</evidence>
<dbReference type="GO" id="GO:0008237">
    <property type="term" value="F:metallopeptidase activity"/>
    <property type="evidence" value="ECO:0007669"/>
    <property type="project" value="UniProtKB-KW"/>
</dbReference>
<sequence length="361" mass="39760">MDPRIQQHAAVLVDHSISVNPGDSVIIAAPGLAEDLVVALYEKLGERGARPTTIANDSRAHSAYMRTIDREELTLNEAQLAALKQADALISIRAGENSFENSDIDSKKTMVDQQVNKPLSEEVRRTRWVVTQFPAPGNAQLAEMSTGAYEEFVYSAVNKDWDAQREHQQQMVDLLNEADEVRIRSGDATELSMSIEGMVAANDFGENNLPGGEVFTAPVPDSVEGTVLFDMPLLAQGREVQGVWLQFEDGEVVDYSAEKNQEILDAVLDTDDGARRLGELGIGMNRDIDRFTSNILFDEKMGDTIHLALGKAMEKNVPDGRKGNESAVHLDMLVDMSEDSTIELDGDVVQRNGTFVFEDDF</sequence>
<dbReference type="GO" id="GO:0046872">
    <property type="term" value="F:metal ion binding"/>
    <property type="evidence" value="ECO:0007669"/>
    <property type="project" value="UniProtKB-KW"/>
</dbReference>
<evidence type="ECO:0000256" key="3">
    <source>
        <dbReference type="ARBA" id="ARBA00001947"/>
    </source>
</evidence>
<dbReference type="Proteomes" id="UP000439022">
    <property type="component" value="Unassembled WGS sequence"/>
</dbReference>
<dbReference type="GO" id="GO:0004177">
    <property type="term" value="F:aminopeptidase activity"/>
    <property type="evidence" value="ECO:0007669"/>
    <property type="project" value="UniProtKB-KW"/>
</dbReference>
<protein>
    <submittedName>
        <fullName evidence="10">Aminopeptidase</fullName>
    </submittedName>
</protein>
<evidence type="ECO:0000313" key="11">
    <source>
        <dbReference type="Proteomes" id="UP000439022"/>
    </source>
</evidence>
<dbReference type="Gene3D" id="3.40.1830.10">
    <property type="entry name" value="Thermophilic metalloprotease (M29)"/>
    <property type="match status" value="1"/>
</dbReference>
<organism evidence="10 11">
    <name type="scientific">Haloferax litoreum</name>
    <dbReference type="NCBI Taxonomy" id="2666140"/>
    <lineage>
        <taxon>Archaea</taxon>
        <taxon>Methanobacteriati</taxon>
        <taxon>Methanobacteriota</taxon>
        <taxon>Stenosarchaea group</taxon>
        <taxon>Halobacteria</taxon>
        <taxon>Halobacteriales</taxon>
        <taxon>Haloferacaceae</taxon>
        <taxon>Haloferax</taxon>
    </lineage>
</organism>
<evidence type="ECO:0000256" key="5">
    <source>
        <dbReference type="ARBA" id="ARBA00022438"/>
    </source>
</evidence>
<accession>A0A6A8GE75</accession>
<evidence type="ECO:0000256" key="4">
    <source>
        <dbReference type="ARBA" id="ARBA00008236"/>
    </source>
</evidence>
<dbReference type="PANTHER" id="PTHR34448:SF1">
    <property type="entry name" value="BLL6088 PROTEIN"/>
    <property type="match status" value="1"/>
</dbReference>
<evidence type="ECO:0000313" key="10">
    <source>
        <dbReference type="EMBL" id="MRX21126.1"/>
    </source>
</evidence>
<proteinExistence type="inferred from homology"/>
<reference evidence="10 11" key="1">
    <citation type="submission" date="2019-11" db="EMBL/GenBank/DDBJ databases">
        <title>Whole genome sequence of Haloferax sp. MBLA0076.</title>
        <authorList>
            <person name="Seo M.-J."/>
            <person name="Cho E.-S."/>
        </authorList>
    </citation>
    <scope>NUCLEOTIDE SEQUENCE [LARGE SCALE GENOMIC DNA]</scope>
    <source>
        <strain evidence="10 11">MBLA0076</strain>
    </source>
</reference>
<dbReference type="InterPro" id="IPR035097">
    <property type="entry name" value="M29_N-terminal"/>
</dbReference>
<name>A0A6A8GE75_9EURY</name>
<gene>
    <name evidence="10" type="ORF">GJR96_04035</name>
</gene>
<evidence type="ECO:0000256" key="8">
    <source>
        <dbReference type="ARBA" id="ARBA00022801"/>
    </source>
</evidence>
<dbReference type="AlphaFoldDB" id="A0A6A8GE75"/>
<dbReference type="RefSeq" id="WP_151161755.1">
    <property type="nucleotide sequence ID" value="NZ_WKJO01000001.1"/>
</dbReference>
<dbReference type="InterPro" id="IPR052170">
    <property type="entry name" value="M29_Exopeptidase"/>
</dbReference>
<dbReference type="EMBL" id="WKJO01000001">
    <property type="protein sequence ID" value="MRX21126.1"/>
    <property type="molecule type" value="Genomic_DNA"/>
</dbReference>
<keyword evidence="6" id="KW-0645">Protease</keyword>
<keyword evidence="11" id="KW-1185">Reference proteome</keyword>
<dbReference type="GO" id="GO:0006508">
    <property type="term" value="P:proteolysis"/>
    <property type="evidence" value="ECO:0007669"/>
    <property type="project" value="UniProtKB-KW"/>
</dbReference>
<dbReference type="PANTHER" id="PTHR34448">
    <property type="entry name" value="AMINOPEPTIDASE"/>
    <property type="match status" value="1"/>
</dbReference>
<evidence type="ECO:0000256" key="9">
    <source>
        <dbReference type="ARBA" id="ARBA00023049"/>
    </source>
</evidence>
<evidence type="ECO:0000256" key="6">
    <source>
        <dbReference type="ARBA" id="ARBA00022670"/>
    </source>
</evidence>
<comment type="cofactor">
    <cofactor evidence="2">
        <name>Mg(2+)</name>
        <dbReference type="ChEBI" id="CHEBI:18420"/>
    </cofactor>
</comment>
<keyword evidence="7" id="KW-0479">Metal-binding</keyword>
<keyword evidence="5 10" id="KW-0031">Aminopeptidase</keyword>
<comment type="cofactor">
    <cofactor evidence="1">
        <name>Co(2+)</name>
        <dbReference type="ChEBI" id="CHEBI:48828"/>
    </cofactor>
</comment>
<comment type="caution">
    <text evidence="10">The sequence shown here is derived from an EMBL/GenBank/DDBJ whole genome shotgun (WGS) entry which is preliminary data.</text>
</comment>
<keyword evidence="8" id="KW-0378">Hydrolase</keyword>
<evidence type="ECO:0000256" key="2">
    <source>
        <dbReference type="ARBA" id="ARBA00001946"/>
    </source>
</evidence>
<dbReference type="Pfam" id="PF02073">
    <property type="entry name" value="Peptidase_M29"/>
    <property type="match status" value="1"/>
</dbReference>
<dbReference type="InterPro" id="IPR000787">
    <property type="entry name" value="Peptidase_M29"/>
</dbReference>